<organism evidence="4">
    <name type="scientific">marine sediment metagenome</name>
    <dbReference type="NCBI Taxonomy" id="412755"/>
    <lineage>
        <taxon>unclassified sequences</taxon>
        <taxon>metagenomes</taxon>
        <taxon>ecological metagenomes</taxon>
    </lineage>
</organism>
<feature type="region of interest" description="Disordered" evidence="1">
    <location>
        <begin position="154"/>
        <end position="173"/>
    </location>
</feature>
<evidence type="ECO:0000259" key="3">
    <source>
        <dbReference type="Pfam" id="PF05598"/>
    </source>
</evidence>
<dbReference type="EMBL" id="LAZR01048171">
    <property type="protein sequence ID" value="KKK92536.1"/>
    <property type="molecule type" value="Genomic_DNA"/>
</dbReference>
<proteinExistence type="predicted"/>
<dbReference type="InterPro" id="IPR008490">
    <property type="entry name" value="Transposase_InsH_N"/>
</dbReference>
<feature type="domain" description="Transposase InsH N-terminal" evidence="3">
    <location>
        <begin position="25"/>
        <end position="106"/>
    </location>
</feature>
<dbReference type="GO" id="GO:0003677">
    <property type="term" value="F:DNA binding"/>
    <property type="evidence" value="ECO:0007669"/>
    <property type="project" value="InterPro"/>
</dbReference>
<dbReference type="AlphaFoldDB" id="A0A0F9C7E0"/>
<evidence type="ECO:0000256" key="1">
    <source>
        <dbReference type="SAM" id="MobiDB-lite"/>
    </source>
</evidence>
<dbReference type="PANTHER" id="PTHR35604:SF2">
    <property type="entry name" value="TRANSPOSASE INSH FOR INSERTION SEQUENCE ELEMENT IS5A-RELATED"/>
    <property type="match status" value="1"/>
</dbReference>
<sequence length="315" mass="35751">MRITNTKSLFAWDCLDDSPNLKTIRQFLRSVPDAKLLESLRQWRGRGRDDYPVSVLWGVCLLTVLLRHSTTEACLGELRRNAGLRSLIGIETEDQVPKKWNMSRFQDVLGREPQLSLLHEVFDAMVRQLAEEVRDLGLHTAGDASGLLARCPRSKKTARSDLPQPTGGRKEYTDEEGKVVKIVEWFGYKFHLLVDTRHEVAVAYRISSANVGDNEVLPDLLCDAQKNLPPVEDKGEDHKPRGRIRTLAYDKAADTEDVHELLHEAKISPVVQNRSLWKENFERMLPGHDGGSNVVYDEAGTVYCYDKVSKIPVRH</sequence>
<evidence type="ECO:0000259" key="2">
    <source>
        <dbReference type="Pfam" id="PF01609"/>
    </source>
</evidence>
<comment type="caution">
    <text evidence="4">The sequence shown here is derived from an EMBL/GenBank/DDBJ whole genome shotgun (WGS) entry which is preliminary data.</text>
</comment>
<gene>
    <name evidence="4" type="ORF">LCGC14_2701950</name>
</gene>
<dbReference type="Pfam" id="PF01609">
    <property type="entry name" value="DDE_Tnp_1"/>
    <property type="match status" value="1"/>
</dbReference>
<accession>A0A0F9C7E0</accession>
<protein>
    <recommendedName>
        <fullName evidence="5">Transposase IS4-like domain-containing protein</fullName>
    </recommendedName>
</protein>
<feature type="domain" description="Transposase IS4-like" evidence="2">
    <location>
        <begin position="178"/>
        <end position="273"/>
    </location>
</feature>
<dbReference type="InterPro" id="IPR002559">
    <property type="entry name" value="Transposase_11"/>
</dbReference>
<evidence type="ECO:0000313" key="4">
    <source>
        <dbReference type="EMBL" id="KKK92536.1"/>
    </source>
</evidence>
<name>A0A0F9C7E0_9ZZZZ</name>
<dbReference type="PANTHER" id="PTHR35604">
    <property type="entry name" value="TRANSPOSASE INSH FOR INSERTION SEQUENCE ELEMENT IS5A-RELATED"/>
    <property type="match status" value="1"/>
</dbReference>
<dbReference type="GO" id="GO:0004803">
    <property type="term" value="F:transposase activity"/>
    <property type="evidence" value="ECO:0007669"/>
    <property type="project" value="InterPro"/>
</dbReference>
<dbReference type="GO" id="GO:0006313">
    <property type="term" value="P:DNA transposition"/>
    <property type="evidence" value="ECO:0007669"/>
    <property type="project" value="InterPro"/>
</dbReference>
<evidence type="ECO:0008006" key="5">
    <source>
        <dbReference type="Google" id="ProtNLM"/>
    </source>
</evidence>
<feature type="non-terminal residue" evidence="4">
    <location>
        <position position="315"/>
    </location>
</feature>
<dbReference type="Pfam" id="PF05598">
    <property type="entry name" value="DUF772"/>
    <property type="match status" value="1"/>
</dbReference>
<reference evidence="4" key="1">
    <citation type="journal article" date="2015" name="Nature">
        <title>Complex archaea that bridge the gap between prokaryotes and eukaryotes.</title>
        <authorList>
            <person name="Spang A."/>
            <person name="Saw J.H."/>
            <person name="Jorgensen S.L."/>
            <person name="Zaremba-Niedzwiedzka K."/>
            <person name="Martijn J."/>
            <person name="Lind A.E."/>
            <person name="van Eijk R."/>
            <person name="Schleper C."/>
            <person name="Guy L."/>
            <person name="Ettema T.J."/>
        </authorList>
    </citation>
    <scope>NUCLEOTIDE SEQUENCE</scope>
</reference>